<evidence type="ECO:0000313" key="2">
    <source>
        <dbReference type="EMBL" id="ERK03447.1"/>
    </source>
</evidence>
<comment type="caution">
    <text evidence="2">The sequence shown here is derived from an EMBL/GenBank/DDBJ whole genome shotgun (WGS) entry which is preliminary data.</text>
</comment>
<feature type="chain" id="PRO_5004629804" evidence="1">
    <location>
        <begin position="23"/>
        <end position="184"/>
    </location>
</feature>
<keyword evidence="3" id="KW-1185">Reference proteome</keyword>
<gene>
    <name evidence="2" type="ORF">HMPREF1218_1903</name>
</gene>
<sequence>MKKKTILSVFTFAALALFTASCTNDDATNQKGNDGYTIFATRQPSVGLSTIRTSMQDHLYQTGMKFVWEKGDHIWVEQIGDNRIKSTATNINGTQATAQFLVPGTITNSDYPMYYTSALPNDDGYYVTIDNTQTQPTPNNSKHFGTSGDCRTATTGKVGDTFEFMLEHKAAYVPALQLCIQERE</sequence>
<proteinExistence type="predicted"/>
<dbReference type="EMBL" id="AWET01000009">
    <property type="protein sequence ID" value="ERK03447.1"/>
    <property type="molecule type" value="Genomic_DNA"/>
</dbReference>
<evidence type="ECO:0000256" key="1">
    <source>
        <dbReference type="SAM" id="SignalP"/>
    </source>
</evidence>
<dbReference type="Proteomes" id="UP000016600">
    <property type="component" value="Unassembled WGS sequence"/>
</dbReference>
<dbReference type="PROSITE" id="PS51257">
    <property type="entry name" value="PROKAR_LIPOPROTEIN"/>
    <property type="match status" value="1"/>
</dbReference>
<keyword evidence="2" id="KW-0449">Lipoprotein</keyword>
<evidence type="ECO:0000313" key="3">
    <source>
        <dbReference type="Proteomes" id="UP000016600"/>
    </source>
</evidence>
<dbReference type="AlphaFoldDB" id="U2KYC2"/>
<reference evidence="2 3" key="1">
    <citation type="submission" date="2013-08" db="EMBL/GenBank/DDBJ databases">
        <authorList>
            <person name="Durkin A.S."/>
            <person name="Haft D.R."/>
            <person name="McCorrison J."/>
            <person name="Torralba M."/>
            <person name="Gillis M."/>
            <person name="Haft D.H."/>
            <person name="Methe B."/>
            <person name="Sutton G."/>
            <person name="Nelson K.E."/>
        </authorList>
    </citation>
    <scope>NUCLEOTIDE SEQUENCE [LARGE SCALE GENOMIC DNA]</scope>
    <source>
        <strain evidence="2 3">F0068</strain>
    </source>
</reference>
<organism evidence="2 3">
    <name type="scientific">Hoylesella pleuritidis F0068</name>
    <dbReference type="NCBI Taxonomy" id="1081904"/>
    <lineage>
        <taxon>Bacteria</taxon>
        <taxon>Pseudomonadati</taxon>
        <taxon>Bacteroidota</taxon>
        <taxon>Bacteroidia</taxon>
        <taxon>Bacteroidales</taxon>
        <taxon>Prevotellaceae</taxon>
        <taxon>Hoylesella</taxon>
    </lineage>
</organism>
<accession>U2KYC2</accession>
<dbReference type="PATRIC" id="fig|1081904.3.peg.701"/>
<feature type="signal peptide" evidence="1">
    <location>
        <begin position="1"/>
        <end position="22"/>
    </location>
</feature>
<name>U2KYC2_9BACT</name>
<keyword evidence="1" id="KW-0732">Signal</keyword>
<protein>
    <submittedName>
        <fullName evidence="2">Putative lipoprotein</fullName>
    </submittedName>
</protein>
<dbReference type="RefSeq" id="WP_021583407.1">
    <property type="nucleotide sequence ID" value="NZ_AWET01000009.1"/>
</dbReference>